<dbReference type="Gene3D" id="2.40.160.10">
    <property type="entry name" value="Porin"/>
    <property type="match status" value="1"/>
</dbReference>
<accession>A0A316DL54</accession>
<feature type="chain" id="PRO_5016411079" evidence="1">
    <location>
        <begin position="23"/>
        <end position="404"/>
    </location>
</feature>
<dbReference type="SUPFAM" id="SSF56935">
    <property type="entry name" value="Porins"/>
    <property type="match status" value="1"/>
</dbReference>
<dbReference type="OrthoDB" id="9807854at2"/>
<dbReference type="RefSeq" id="WP_109744796.1">
    <property type="nucleotide sequence ID" value="NZ_QGGO01000030.1"/>
</dbReference>
<dbReference type="InterPro" id="IPR023614">
    <property type="entry name" value="Porin_dom_sf"/>
</dbReference>
<protein>
    <submittedName>
        <fullName evidence="2">Phosphate-selective porin</fullName>
    </submittedName>
</protein>
<keyword evidence="1" id="KW-0732">Signal</keyword>
<gene>
    <name evidence="2" type="ORF">LV89_04135</name>
</gene>
<keyword evidence="3" id="KW-1185">Reference proteome</keyword>
<name>A0A316DL54_9BACT</name>
<organism evidence="2 3">
    <name type="scientific">Arcicella aurantiaca</name>
    <dbReference type="NCBI Taxonomy" id="591202"/>
    <lineage>
        <taxon>Bacteria</taxon>
        <taxon>Pseudomonadati</taxon>
        <taxon>Bacteroidota</taxon>
        <taxon>Cytophagia</taxon>
        <taxon>Cytophagales</taxon>
        <taxon>Flectobacillaceae</taxon>
        <taxon>Arcicella</taxon>
    </lineage>
</organism>
<comment type="caution">
    <text evidence="2">The sequence shown here is derived from an EMBL/GenBank/DDBJ whole genome shotgun (WGS) entry which is preliminary data.</text>
</comment>
<dbReference type="Proteomes" id="UP000245489">
    <property type="component" value="Unassembled WGS sequence"/>
</dbReference>
<feature type="signal peptide" evidence="1">
    <location>
        <begin position="1"/>
        <end position="22"/>
    </location>
</feature>
<evidence type="ECO:0000256" key="1">
    <source>
        <dbReference type="SAM" id="SignalP"/>
    </source>
</evidence>
<dbReference type="Pfam" id="PF07396">
    <property type="entry name" value="Porin_O_P"/>
    <property type="match status" value="1"/>
</dbReference>
<evidence type="ECO:0000313" key="2">
    <source>
        <dbReference type="EMBL" id="PWK18436.1"/>
    </source>
</evidence>
<dbReference type="EMBL" id="QGGO01000030">
    <property type="protein sequence ID" value="PWK18436.1"/>
    <property type="molecule type" value="Genomic_DNA"/>
</dbReference>
<evidence type="ECO:0000313" key="3">
    <source>
        <dbReference type="Proteomes" id="UP000245489"/>
    </source>
</evidence>
<sequence length="404" mass="46255">MTTFKGLSCLMAICAISLTTFCQNSISEPKKEVQTSKKWYDKISLRGYAQVRYNRLLETNDKLKCEQCDKSWGENGGFFIRRGRLVLSGDISDRLYIYIQPDFASNVSNSFQHSLQIRDAYFDLALDTKKEYRLRFGQSKVPYGFENMQSSQNRLALDRADATNSPVSNERDLGVFFYYAPAEIRERFKYLVNSGLKGSGDYGVFAFGAYNGQNANKAELNNEPHIVSRITYPFKLKSGQIIEASVQAYTGKFVIEKTATKNKATESQYIDRRMAGSLIIYPQPFGFQAEYNIGEGPEFNPTTMKTEIKNLNGGYAQIMYRKKVGENHITPFVKYQYYNGGKKHEIDARRYIVKDLEIGAEWQLKDFFELTAIYTTSDRTFEDAALPVNNQVGNLLRLQAQFNF</sequence>
<dbReference type="InterPro" id="IPR010870">
    <property type="entry name" value="Porin_O/P"/>
</dbReference>
<proteinExistence type="predicted"/>
<reference evidence="2 3" key="1">
    <citation type="submission" date="2018-05" db="EMBL/GenBank/DDBJ databases">
        <title>Genomic Encyclopedia of Archaeal and Bacterial Type Strains, Phase II (KMG-II): from individual species to whole genera.</title>
        <authorList>
            <person name="Goeker M."/>
        </authorList>
    </citation>
    <scope>NUCLEOTIDE SEQUENCE [LARGE SCALE GENOMIC DNA]</scope>
    <source>
        <strain evidence="2 3">DSM 22214</strain>
    </source>
</reference>
<dbReference type="AlphaFoldDB" id="A0A316DL54"/>